<dbReference type="AlphaFoldDB" id="A0A6A5UMT4"/>
<dbReference type="PANTHER" id="PTHR38790:SF9">
    <property type="entry name" value="F-BOX DOMAIN-CONTAINING PROTEIN"/>
    <property type="match status" value="1"/>
</dbReference>
<name>A0A6A5UMT4_9PLEO</name>
<dbReference type="OrthoDB" id="5335493at2759"/>
<gene>
    <name evidence="2" type="ORF">BU23DRAFT_604019</name>
</gene>
<dbReference type="Proteomes" id="UP000800036">
    <property type="component" value="Unassembled WGS sequence"/>
</dbReference>
<keyword evidence="3" id="KW-1185">Reference proteome</keyword>
<evidence type="ECO:0000313" key="3">
    <source>
        <dbReference type="Proteomes" id="UP000800036"/>
    </source>
</evidence>
<feature type="region of interest" description="Disordered" evidence="1">
    <location>
        <begin position="130"/>
        <end position="156"/>
    </location>
</feature>
<proteinExistence type="predicted"/>
<protein>
    <submittedName>
        <fullName evidence="2">Uncharacterized protein</fullName>
    </submittedName>
</protein>
<feature type="compositionally biased region" description="Polar residues" evidence="1">
    <location>
        <begin position="145"/>
        <end position="156"/>
    </location>
</feature>
<organism evidence="2 3">
    <name type="scientific">Bimuria novae-zelandiae CBS 107.79</name>
    <dbReference type="NCBI Taxonomy" id="1447943"/>
    <lineage>
        <taxon>Eukaryota</taxon>
        <taxon>Fungi</taxon>
        <taxon>Dikarya</taxon>
        <taxon>Ascomycota</taxon>
        <taxon>Pezizomycotina</taxon>
        <taxon>Dothideomycetes</taxon>
        <taxon>Pleosporomycetidae</taxon>
        <taxon>Pleosporales</taxon>
        <taxon>Massarineae</taxon>
        <taxon>Didymosphaeriaceae</taxon>
        <taxon>Bimuria</taxon>
    </lineage>
</organism>
<dbReference type="EMBL" id="ML976757">
    <property type="protein sequence ID" value="KAF1965680.1"/>
    <property type="molecule type" value="Genomic_DNA"/>
</dbReference>
<evidence type="ECO:0000256" key="1">
    <source>
        <dbReference type="SAM" id="MobiDB-lite"/>
    </source>
</evidence>
<sequence>MESTHLPKVKLRQNELDAEPLEGRRARTSQTPRGANDTGTPHHPGSHHTNIKITASPGKPLDAIAMAAPPADPFGSLLRFFQGKGTTKQASPASPAEHTPHAAPQGMLLNAEMDPQKTGKFEDARATVVRLPPDDDDAPQVEITAGSNSTSNSDTTACASETVVKGRQPVDEPAGIEGSVKPFLAIEDDDLSLAHMVPDGISAPISNTMADTSTTTVTDAIEAFALAERLRNFHFLARNNHHAMNDKELRVYLACLKQIEHISQWGLRNTVPIRWIASRHAVAEVKVENMEVWDVEDTKIWMPLVAWMRKQFEWHDEYVWKMRGGPQLQLENQIMWWKNNGKSFRIMDLPLEMRELIYLQILGGGIVLPKVDGNRVTMDNGLTIGPKDRTGFKRDPDIAPPYLPFLQVRRQIYEEAKKTIWTAATKRFHATSDLNGFSIPIIHHYGHPQALNRIQLEFSAALYFQLVGIRPRFGAPFGNFVADPRALTFAQLKALETVQHLDFRFISPKHPKAADPWDTLYRAWADTTVHSCQKEWIDWFFTFALEQLCGWNTNANTKLKITMSGCIKDFTRTKWARNFKIVASTGLETTRILREVEVAKQEILRTRVEDLPIKCNCTLPCSATNLPTDGYNRFINNPLLRRFVKGLDEEILENYWSFKD</sequence>
<accession>A0A6A5UMT4</accession>
<evidence type="ECO:0000313" key="2">
    <source>
        <dbReference type="EMBL" id="KAF1965680.1"/>
    </source>
</evidence>
<feature type="region of interest" description="Disordered" evidence="1">
    <location>
        <begin position="1"/>
        <end position="56"/>
    </location>
</feature>
<dbReference type="PANTHER" id="PTHR38790">
    <property type="entry name" value="2EXR DOMAIN-CONTAINING PROTEIN-RELATED"/>
    <property type="match status" value="1"/>
</dbReference>
<reference evidence="2" key="1">
    <citation type="journal article" date="2020" name="Stud. Mycol.">
        <title>101 Dothideomycetes genomes: a test case for predicting lifestyles and emergence of pathogens.</title>
        <authorList>
            <person name="Haridas S."/>
            <person name="Albert R."/>
            <person name="Binder M."/>
            <person name="Bloem J."/>
            <person name="Labutti K."/>
            <person name="Salamov A."/>
            <person name="Andreopoulos B."/>
            <person name="Baker S."/>
            <person name="Barry K."/>
            <person name="Bills G."/>
            <person name="Bluhm B."/>
            <person name="Cannon C."/>
            <person name="Castanera R."/>
            <person name="Culley D."/>
            <person name="Daum C."/>
            <person name="Ezra D."/>
            <person name="Gonzalez J."/>
            <person name="Henrissat B."/>
            <person name="Kuo A."/>
            <person name="Liang C."/>
            <person name="Lipzen A."/>
            <person name="Lutzoni F."/>
            <person name="Magnuson J."/>
            <person name="Mondo S."/>
            <person name="Nolan M."/>
            <person name="Ohm R."/>
            <person name="Pangilinan J."/>
            <person name="Park H.-J."/>
            <person name="Ramirez L."/>
            <person name="Alfaro M."/>
            <person name="Sun H."/>
            <person name="Tritt A."/>
            <person name="Yoshinaga Y."/>
            <person name="Zwiers L.-H."/>
            <person name="Turgeon B."/>
            <person name="Goodwin S."/>
            <person name="Spatafora J."/>
            <person name="Crous P."/>
            <person name="Grigoriev I."/>
        </authorList>
    </citation>
    <scope>NUCLEOTIDE SEQUENCE</scope>
    <source>
        <strain evidence="2">CBS 107.79</strain>
    </source>
</reference>